<keyword evidence="5 6" id="KW-0449">Lipoprotein</keyword>
<evidence type="ECO:0000256" key="3">
    <source>
        <dbReference type="ARBA" id="ARBA00023139"/>
    </source>
</evidence>
<keyword evidence="8" id="KW-1185">Reference proteome</keyword>
<evidence type="ECO:0000256" key="4">
    <source>
        <dbReference type="ARBA" id="ARBA00023237"/>
    </source>
</evidence>
<evidence type="ECO:0000313" key="8">
    <source>
        <dbReference type="Proteomes" id="UP001501757"/>
    </source>
</evidence>
<keyword evidence="4 6" id="KW-0998">Cell outer membrane</keyword>
<comment type="subcellular location">
    <subcellularLocation>
        <location evidence="6">Cell outer membrane</location>
        <topology evidence="6">Lipid-anchor</topology>
    </subcellularLocation>
</comment>
<evidence type="ECO:0000313" key="7">
    <source>
        <dbReference type="EMBL" id="GAA0346527.1"/>
    </source>
</evidence>
<accession>A0ABP3GM30</accession>
<keyword evidence="3 6" id="KW-0564">Palmitate</keyword>
<evidence type="ECO:0000256" key="1">
    <source>
        <dbReference type="ARBA" id="ARBA00022729"/>
    </source>
</evidence>
<comment type="function">
    <text evidence="6">Part of the outer membrane protein assembly complex, which is involved in assembly and insertion of beta-barrel proteins into the outer membrane.</text>
</comment>
<keyword evidence="1 6" id="KW-0732">Signal</keyword>
<gene>
    <name evidence="6 7" type="primary">bamC</name>
    <name evidence="7" type="ORF">GCM10009092_08740</name>
</gene>
<evidence type="ECO:0000256" key="6">
    <source>
        <dbReference type="HAMAP-Rule" id="MF_00924"/>
    </source>
</evidence>
<reference evidence="8" key="1">
    <citation type="journal article" date="2019" name="Int. J. Syst. Evol. Microbiol.">
        <title>The Global Catalogue of Microorganisms (GCM) 10K type strain sequencing project: providing services to taxonomists for standard genome sequencing and annotation.</title>
        <authorList>
            <consortium name="The Broad Institute Genomics Platform"/>
            <consortium name="The Broad Institute Genome Sequencing Center for Infectious Disease"/>
            <person name="Wu L."/>
            <person name="Ma J."/>
        </authorList>
    </citation>
    <scope>NUCLEOTIDE SEQUENCE [LARGE SCALE GENOMIC DNA]</scope>
    <source>
        <strain evidence="8">JCM 13378</strain>
    </source>
</reference>
<protein>
    <recommendedName>
        <fullName evidence="6">Outer membrane protein assembly factor BamC</fullName>
    </recommendedName>
</protein>
<dbReference type="EMBL" id="BAAAEI010000006">
    <property type="protein sequence ID" value="GAA0346527.1"/>
    <property type="molecule type" value="Genomic_DNA"/>
</dbReference>
<name>A0ABP3GM30_9ALTE</name>
<proteinExistence type="inferred from homology"/>
<dbReference type="InterPro" id="IPR042268">
    <property type="entry name" value="BamC_C"/>
</dbReference>
<organism evidence="7 8">
    <name type="scientific">Bowmanella denitrificans</name>
    <dbReference type="NCBI Taxonomy" id="366582"/>
    <lineage>
        <taxon>Bacteria</taxon>
        <taxon>Pseudomonadati</taxon>
        <taxon>Pseudomonadota</taxon>
        <taxon>Gammaproteobacteria</taxon>
        <taxon>Alteromonadales</taxon>
        <taxon>Alteromonadaceae</taxon>
        <taxon>Bowmanella</taxon>
    </lineage>
</organism>
<dbReference type="InterPro" id="IPR014524">
    <property type="entry name" value="BamC"/>
</dbReference>
<dbReference type="PROSITE" id="PS51257">
    <property type="entry name" value="PROKAR_LIPOPROTEIN"/>
    <property type="match status" value="1"/>
</dbReference>
<sequence length="368" mass="41780">MIRYSLLTIVLAASLGGCTSSQERRVANGNFDYLQEQQRVDLKIPEGLNQPNRGRDYEIPKLGEQAPRNLVGNKLDVLSPSLVLPLVTGSHVEEGQRNATVYFDQIDDSEALDTSIWNSLISFLEEQGIAVDYFNKEEGRLDTDWMLMSEEMDTGWFDWTSTERSVGRRFEFTLDVKPHGRTAALNVALKDYMETIGDNVRSAADLDAEAKRRNEVDVLNRVINHYETQLKVADVRRIRQIRQGMEMELGFNADGEPAFVVDGDYDMTWTRLQLVLRKLGFDVKDLDKSNGLLFVSYQGPEEGWWDRLWSSDDGLPLDREDYRFKVAQMGGKTSITLMDDQSKALSADLLTNIYASFSQTMSASNLDI</sequence>
<evidence type="ECO:0000256" key="5">
    <source>
        <dbReference type="ARBA" id="ARBA00023288"/>
    </source>
</evidence>
<dbReference type="InterPro" id="IPR010653">
    <property type="entry name" value="NlpB/DapX"/>
</dbReference>
<dbReference type="Proteomes" id="UP001501757">
    <property type="component" value="Unassembled WGS sequence"/>
</dbReference>
<keyword evidence="2 6" id="KW-0472">Membrane</keyword>
<comment type="caution">
    <text evidence="7">The sequence shown here is derived from an EMBL/GenBank/DDBJ whole genome shotgun (WGS) entry which is preliminary data.</text>
</comment>
<dbReference type="Pfam" id="PF06804">
    <property type="entry name" value="Lipoprotein_18"/>
    <property type="match status" value="1"/>
</dbReference>
<dbReference type="Gene3D" id="3.30.310.170">
    <property type="entry name" value="Outer membrane protein assembly factor BamC"/>
    <property type="match status" value="1"/>
</dbReference>
<dbReference type="RefSeq" id="WP_343842222.1">
    <property type="nucleotide sequence ID" value="NZ_BAAAEI010000006.1"/>
</dbReference>
<dbReference type="Gene3D" id="3.30.530.50">
    <property type="match status" value="1"/>
</dbReference>
<evidence type="ECO:0000256" key="2">
    <source>
        <dbReference type="ARBA" id="ARBA00023136"/>
    </source>
</evidence>
<dbReference type="HAMAP" id="MF_00924">
    <property type="entry name" value="OM_assembly_BamC"/>
    <property type="match status" value="1"/>
</dbReference>
<comment type="similarity">
    <text evidence="6">Belongs to the BamC family.</text>
</comment>
<comment type="subunit">
    <text evidence="6">Part of the Bam complex.</text>
</comment>